<sequence>MIVLNGVCMHGPQFVFSLLAIKNNAIDPTCKPFEVMEKITVAVFTVQELIISGVYLMETVKILQVGKMVHKKDSRRKVQMLFLANIAII</sequence>
<reference evidence="2" key="1">
    <citation type="journal article" date="2020" name="Stud. Mycol.">
        <title>101 Dothideomycetes genomes: a test case for predicting lifestyles and emergence of pathogens.</title>
        <authorList>
            <person name="Haridas S."/>
            <person name="Albert R."/>
            <person name="Binder M."/>
            <person name="Bloem J."/>
            <person name="Labutti K."/>
            <person name="Salamov A."/>
            <person name="Andreopoulos B."/>
            <person name="Baker S."/>
            <person name="Barry K."/>
            <person name="Bills G."/>
            <person name="Bluhm B."/>
            <person name="Cannon C."/>
            <person name="Castanera R."/>
            <person name="Culley D."/>
            <person name="Daum C."/>
            <person name="Ezra D."/>
            <person name="Gonzalez J."/>
            <person name="Henrissat B."/>
            <person name="Kuo A."/>
            <person name="Liang C."/>
            <person name="Lipzen A."/>
            <person name="Lutzoni F."/>
            <person name="Magnuson J."/>
            <person name="Mondo S."/>
            <person name="Nolan M."/>
            <person name="Ohm R."/>
            <person name="Pangilinan J."/>
            <person name="Park H.-J."/>
            <person name="Ramirez L."/>
            <person name="Alfaro M."/>
            <person name="Sun H."/>
            <person name="Tritt A."/>
            <person name="Yoshinaga Y."/>
            <person name="Zwiers L.-H."/>
            <person name="Turgeon B."/>
            <person name="Goodwin S."/>
            <person name="Spatafora J."/>
            <person name="Crous P."/>
            <person name="Grigoriev I."/>
        </authorList>
    </citation>
    <scope>NUCLEOTIDE SEQUENCE</scope>
    <source>
        <strain evidence="2">CBS 123094</strain>
    </source>
</reference>
<evidence type="ECO:0000259" key="1">
    <source>
        <dbReference type="Pfam" id="PF24802"/>
    </source>
</evidence>
<dbReference type="PANTHER" id="PTHR37013:SF3">
    <property type="entry name" value="INTEGRAL MEMBRANE PROTEIN (AFU_ORTHOLOGUE AFUA_1G05950)"/>
    <property type="match status" value="1"/>
</dbReference>
<protein>
    <recommendedName>
        <fullName evidence="1">DUF7703 domain-containing protein</fullName>
    </recommendedName>
</protein>
<dbReference type="PANTHER" id="PTHR37013">
    <property type="entry name" value="INTEGRAL MEMBRANE PROTEIN (AFU_ORTHOLOGUE AFUA_1G05950)-RELATED"/>
    <property type="match status" value="1"/>
</dbReference>
<evidence type="ECO:0000313" key="2">
    <source>
        <dbReference type="EMBL" id="KAF2002673.1"/>
    </source>
</evidence>
<organism evidence="2 3">
    <name type="scientific">Amniculicola lignicola CBS 123094</name>
    <dbReference type="NCBI Taxonomy" id="1392246"/>
    <lineage>
        <taxon>Eukaryota</taxon>
        <taxon>Fungi</taxon>
        <taxon>Dikarya</taxon>
        <taxon>Ascomycota</taxon>
        <taxon>Pezizomycotina</taxon>
        <taxon>Dothideomycetes</taxon>
        <taxon>Pleosporomycetidae</taxon>
        <taxon>Pleosporales</taxon>
        <taxon>Amniculicolaceae</taxon>
        <taxon>Amniculicola</taxon>
    </lineage>
</organism>
<keyword evidence="3" id="KW-1185">Reference proteome</keyword>
<dbReference type="OrthoDB" id="405906at2759"/>
<accession>A0A6A5WLC8</accession>
<dbReference type="EMBL" id="ML977576">
    <property type="protein sequence ID" value="KAF2002673.1"/>
    <property type="molecule type" value="Genomic_DNA"/>
</dbReference>
<feature type="domain" description="DUF7703" evidence="1">
    <location>
        <begin position="1"/>
        <end position="79"/>
    </location>
</feature>
<evidence type="ECO:0000313" key="3">
    <source>
        <dbReference type="Proteomes" id="UP000799779"/>
    </source>
</evidence>
<proteinExistence type="predicted"/>
<dbReference type="Proteomes" id="UP000799779">
    <property type="component" value="Unassembled WGS sequence"/>
</dbReference>
<dbReference type="InterPro" id="IPR056120">
    <property type="entry name" value="DUF7703"/>
</dbReference>
<gene>
    <name evidence="2" type="ORF">P154DRAFT_573875</name>
</gene>
<dbReference type="Pfam" id="PF24802">
    <property type="entry name" value="DUF7703"/>
    <property type="match status" value="1"/>
</dbReference>
<name>A0A6A5WLC8_9PLEO</name>
<dbReference type="AlphaFoldDB" id="A0A6A5WLC8"/>